<evidence type="ECO:0000313" key="3">
    <source>
        <dbReference type="EMBL" id="KJL24647.1"/>
    </source>
</evidence>
<evidence type="ECO:0000256" key="2">
    <source>
        <dbReference type="SAM" id="MobiDB-lite"/>
    </source>
</evidence>
<dbReference type="EMBL" id="JYIT01000073">
    <property type="protein sequence ID" value="KJL24647.1"/>
    <property type="molecule type" value="Genomic_DNA"/>
</dbReference>
<dbReference type="InterPro" id="IPR023365">
    <property type="entry name" value="Sortase_dom-sf"/>
</dbReference>
<dbReference type="AlphaFoldDB" id="A0A0F0KUP8"/>
<dbReference type="Proteomes" id="UP000033448">
    <property type="component" value="Unassembled WGS sequence"/>
</dbReference>
<evidence type="ECO:0000256" key="1">
    <source>
        <dbReference type="ARBA" id="ARBA00022801"/>
    </source>
</evidence>
<dbReference type="Gene3D" id="2.40.260.10">
    <property type="entry name" value="Sortase"/>
    <property type="match status" value="1"/>
</dbReference>
<comment type="caution">
    <text evidence="3">The sequence shown here is derived from an EMBL/GenBank/DDBJ whole genome shotgun (WGS) entry which is preliminary data.</text>
</comment>
<proteinExistence type="predicted"/>
<dbReference type="GO" id="GO:0016787">
    <property type="term" value="F:hydrolase activity"/>
    <property type="evidence" value="ECO:0007669"/>
    <property type="project" value="UniProtKB-KW"/>
</dbReference>
<dbReference type="PATRIC" id="fig|582680.7.peg.1771"/>
<organism evidence="3 4">
    <name type="scientific">Microbacterium azadirachtae</name>
    <dbReference type="NCBI Taxonomy" id="582680"/>
    <lineage>
        <taxon>Bacteria</taxon>
        <taxon>Bacillati</taxon>
        <taxon>Actinomycetota</taxon>
        <taxon>Actinomycetes</taxon>
        <taxon>Micrococcales</taxon>
        <taxon>Microbacteriaceae</taxon>
        <taxon>Microbacterium</taxon>
    </lineage>
</organism>
<protein>
    <submittedName>
        <fullName evidence="3">Sortase family protein</fullName>
    </submittedName>
</protein>
<keyword evidence="4" id="KW-1185">Reference proteome</keyword>
<evidence type="ECO:0000313" key="4">
    <source>
        <dbReference type="Proteomes" id="UP000033448"/>
    </source>
</evidence>
<keyword evidence="1" id="KW-0378">Hydrolase</keyword>
<dbReference type="Pfam" id="PF04203">
    <property type="entry name" value="Sortase"/>
    <property type="match status" value="1"/>
</dbReference>
<dbReference type="InterPro" id="IPR042001">
    <property type="entry name" value="Sortase_F"/>
</dbReference>
<sequence>MTRRRLAMTLLVVAVLAGGGAVALAGAARGIGPVPMKPAPQVSVPAPTPLLTPEPGSTAPSTPPPSAALQDIDGTPVHITVRHQDVPLIDADINLIQLNDDGWLNPDPGLAGWYGPPQWQTMPGNLSGYRAVIVGHNVTGEGLKDVFFDLGRVKAGDSVVITYALRAGGLAAAQFDVAADAVSVPKQDVVAQASTAYRWVWQTDGPERTLALFSCDLDAPHVDGHSVDNWIVTATRVS</sequence>
<dbReference type="InterPro" id="IPR005754">
    <property type="entry name" value="Sortase"/>
</dbReference>
<accession>A0A0F0KUP8</accession>
<dbReference type="CDD" id="cd05829">
    <property type="entry name" value="Sortase_F"/>
    <property type="match status" value="1"/>
</dbReference>
<reference evidence="3 4" key="1">
    <citation type="submission" date="2015-02" db="EMBL/GenBank/DDBJ databases">
        <title>Draft genome sequences of ten Microbacterium spp. with emphasis on heavy metal contaminated environments.</title>
        <authorList>
            <person name="Corretto E."/>
        </authorList>
    </citation>
    <scope>NUCLEOTIDE SEQUENCE [LARGE SCALE GENOMIC DNA]</scope>
    <source>
        <strain evidence="3 4">DSM 23848</strain>
    </source>
</reference>
<gene>
    <name evidence="3" type="ORF">RL72_01729</name>
</gene>
<name>A0A0F0KUP8_9MICO</name>
<feature type="region of interest" description="Disordered" evidence="2">
    <location>
        <begin position="40"/>
        <end position="66"/>
    </location>
</feature>